<name>A0A1R1PTG3_ZANCU</name>
<gene>
    <name evidence="1" type="ORF">AX774_g2284</name>
</gene>
<comment type="caution">
    <text evidence="1">The sequence shown here is derived from an EMBL/GenBank/DDBJ whole genome shotgun (WGS) entry which is preliminary data.</text>
</comment>
<dbReference type="EMBL" id="LSSK01000239">
    <property type="protein sequence ID" value="OMH84193.1"/>
    <property type="molecule type" value="Genomic_DNA"/>
</dbReference>
<sequence>MYKASQKVETVSDYIVRYVSSDTGDSSQWNLRDIFDKYKRISMNETIGMLVLRKIKNLDYETGLDMAFEYRWKNMLDKLLKMYVVIDRNTSTVVRKGTLFMDKDEYLDIDIGKLFSQDNESQIMKIDIKTSNSLYIRPLFRMGRASTYLIWAMHTISGGRDIEMLIDICNTKFEFPPEVCDSVGRDIRCIDDRFMICCMLVTARESCRLNSLELLKRVLGLEPNIYFPFQRLESVVDARGVPIDDGLSAFVWEYEYKARSDLLSYTLCAYFSICWDRKKLIEYLEDNYYSSKHMQIFFDISVFHKNESLSRNIFSKSS</sequence>
<dbReference type="Proteomes" id="UP000188320">
    <property type="component" value="Unassembled WGS sequence"/>
</dbReference>
<proteinExistence type="predicted"/>
<keyword evidence="2" id="KW-1185">Reference proteome</keyword>
<reference evidence="2" key="1">
    <citation type="submission" date="2017-01" db="EMBL/GenBank/DDBJ databases">
        <authorList>
            <person name="Wang Y."/>
            <person name="White M."/>
            <person name="Kvist S."/>
            <person name="Moncalvo J.-M."/>
        </authorList>
    </citation>
    <scope>NUCLEOTIDE SEQUENCE [LARGE SCALE GENOMIC DNA]</scope>
    <source>
        <strain evidence="2">COL-18-3</strain>
    </source>
</reference>
<organism evidence="1 2">
    <name type="scientific">Zancudomyces culisetae</name>
    <name type="common">Gut fungus</name>
    <name type="synonym">Smittium culisetae</name>
    <dbReference type="NCBI Taxonomy" id="1213189"/>
    <lineage>
        <taxon>Eukaryota</taxon>
        <taxon>Fungi</taxon>
        <taxon>Fungi incertae sedis</taxon>
        <taxon>Zoopagomycota</taxon>
        <taxon>Kickxellomycotina</taxon>
        <taxon>Harpellomycetes</taxon>
        <taxon>Harpellales</taxon>
        <taxon>Legeriomycetaceae</taxon>
        <taxon>Zancudomyces</taxon>
    </lineage>
</organism>
<evidence type="ECO:0000313" key="1">
    <source>
        <dbReference type="EMBL" id="OMH84193.1"/>
    </source>
</evidence>
<accession>A0A1R1PTG3</accession>
<dbReference type="AlphaFoldDB" id="A0A1R1PTG3"/>
<protein>
    <submittedName>
        <fullName evidence="1">Uncharacterized protein</fullName>
    </submittedName>
</protein>
<evidence type="ECO:0000313" key="2">
    <source>
        <dbReference type="Proteomes" id="UP000188320"/>
    </source>
</evidence>